<dbReference type="EMBL" id="GG745359">
    <property type="protein sequence ID" value="KNE69055.1"/>
    <property type="molecule type" value="Genomic_DNA"/>
</dbReference>
<evidence type="ECO:0000313" key="5">
    <source>
        <dbReference type="Proteomes" id="UP000054350"/>
    </source>
</evidence>
<dbReference type="SUPFAM" id="SSF88713">
    <property type="entry name" value="Glycoside hydrolase/deacetylase"/>
    <property type="match status" value="1"/>
</dbReference>
<dbReference type="Pfam" id="PF01522">
    <property type="entry name" value="Polysacc_deac_1"/>
    <property type="match status" value="1"/>
</dbReference>
<dbReference type="CDD" id="cd10917">
    <property type="entry name" value="CE4_NodB_like_6s_7s"/>
    <property type="match status" value="1"/>
</dbReference>
<accession>A0A0L0T320</accession>
<keyword evidence="1" id="KW-0479">Metal-binding</keyword>
<keyword evidence="5" id="KW-1185">Reference proteome</keyword>
<gene>
    <name evidence="4" type="ORF">AMAG_13926</name>
</gene>
<dbReference type="GO" id="GO:0009272">
    <property type="term" value="P:fungal-type cell wall biogenesis"/>
    <property type="evidence" value="ECO:0007669"/>
    <property type="project" value="UniProtKB-ARBA"/>
</dbReference>
<evidence type="ECO:0000256" key="1">
    <source>
        <dbReference type="ARBA" id="ARBA00022723"/>
    </source>
</evidence>
<dbReference type="Proteomes" id="UP000054350">
    <property type="component" value="Unassembled WGS sequence"/>
</dbReference>
<evidence type="ECO:0000259" key="3">
    <source>
        <dbReference type="PROSITE" id="PS51677"/>
    </source>
</evidence>
<evidence type="ECO:0000313" key="4">
    <source>
        <dbReference type="EMBL" id="KNE69055.1"/>
    </source>
</evidence>
<name>A0A0L0T320_ALLM3</name>
<dbReference type="InterPro" id="IPR011330">
    <property type="entry name" value="Glyco_hydro/deAcase_b/a-brl"/>
</dbReference>
<dbReference type="PROSITE" id="PS51677">
    <property type="entry name" value="NODB"/>
    <property type="match status" value="1"/>
</dbReference>
<keyword evidence="2" id="KW-0378">Hydrolase</keyword>
<dbReference type="PANTHER" id="PTHR10587">
    <property type="entry name" value="GLYCOSYL TRANSFERASE-RELATED"/>
    <property type="match status" value="1"/>
</dbReference>
<dbReference type="STRING" id="578462.A0A0L0T320"/>
<dbReference type="GO" id="GO:0005975">
    <property type="term" value="P:carbohydrate metabolic process"/>
    <property type="evidence" value="ECO:0007669"/>
    <property type="project" value="InterPro"/>
</dbReference>
<evidence type="ECO:0000256" key="2">
    <source>
        <dbReference type="ARBA" id="ARBA00022801"/>
    </source>
</evidence>
<dbReference type="PANTHER" id="PTHR10587:SF133">
    <property type="entry name" value="CHITIN DEACETYLASE 1-RELATED"/>
    <property type="match status" value="1"/>
</dbReference>
<dbReference type="InterPro" id="IPR050248">
    <property type="entry name" value="Polysacc_deacetylase_ArnD"/>
</dbReference>
<feature type="domain" description="NodB homology" evidence="3">
    <location>
        <begin position="47"/>
        <end position="248"/>
    </location>
</feature>
<reference evidence="4 5" key="1">
    <citation type="submission" date="2009-11" db="EMBL/GenBank/DDBJ databases">
        <title>Annotation of Allomyces macrogynus ATCC 38327.</title>
        <authorList>
            <consortium name="The Broad Institute Genome Sequencing Platform"/>
            <person name="Russ C."/>
            <person name="Cuomo C."/>
            <person name="Burger G."/>
            <person name="Gray M.W."/>
            <person name="Holland P.W.H."/>
            <person name="King N."/>
            <person name="Lang F.B.F."/>
            <person name="Roger A.J."/>
            <person name="Ruiz-Trillo I."/>
            <person name="Young S.K."/>
            <person name="Zeng Q."/>
            <person name="Gargeya S."/>
            <person name="Fitzgerald M."/>
            <person name="Haas B."/>
            <person name="Abouelleil A."/>
            <person name="Alvarado L."/>
            <person name="Arachchi H.M."/>
            <person name="Berlin A."/>
            <person name="Chapman S.B."/>
            <person name="Gearin G."/>
            <person name="Goldberg J."/>
            <person name="Griggs A."/>
            <person name="Gujja S."/>
            <person name="Hansen M."/>
            <person name="Heiman D."/>
            <person name="Howarth C."/>
            <person name="Larimer J."/>
            <person name="Lui A."/>
            <person name="MacDonald P.J.P."/>
            <person name="McCowen C."/>
            <person name="Montmayeur A."/>
            <person name="Murphy C."/>
            <person name="Neiman D."/>
            <person name="Pearson M."/>
            <person name="Priest M."/>
            <person name="Roberts A."/>
            <person name="Saif S."/>
            <person name="Shea T."/>
            <person name="Sisk P."/>
            <person name="Stolte C."/>
            <person name="Sykes S."/>
            <person name="Wortman J."/>
            <person name="Nusbaum C."/>
            <person name="Birren B."/>
        </authorList>
    </citation>
    <scope>NUCLEOTIDE SEQUENCE [LARGE SCALE GENOMIC DNA]</scope>
    <source>
        <strain evidence="4 5">ATCC 38327</strain>
    </source>
</reference>
<reference evidence="5" key="2">
    <citation type="submission" date="2009-11" db="EMBL/GenBank/DDBJ databases">
        <title>The Genome Sequence of Allomyces macrogynus strain ATCC 38327.</title>
        <authorList>
            <consortium name="The Broad Institute Genome Sequencing Platform"/>
            <person name="Russ C."/>
            <person name="Cuomo C."/>
            <person name="Shea T."/>
            <person name="Young S.K."/>
            <person name="Zeng Q."/>
            <person name="Koehrsen M."/>
            <person name="Haas B."/>
            <person name="Borodovsky M."/>
            <person name="Guigo R."/>
            <person name="Alvarado L."/>
            <person name="Berlin A."/>
            <person name="Borenstein D."/>
            <person name="Chen Z."/>
            <person name="Engels R."/>
            <person name="Freedman E."/>
            <person name="Gellesch M."/>
            <person name="Goldberg J."/>
            <person name="Griggs A."/>
            <person name="Gujja S."/>
            <person name="Heiman D."/>
            <person name="Hepburn T."/>
            <person name="Howarth C."/>
            <person name="Jen D."/>
            <person name="Larson L."/>
            <person name="Lewis B."/>
            <person name="Mehta T."/>
            <person name="Park D."/>
            <person name="Pearson M."/>
            <person name="Roberts A."/>
            <person name="Saif S."/>
            <person name="Shenoy N."/>
            <person name="Sisk P."/>
            <person name="Stolte C."/>
            <person name="Sykes S."/>
            <person name="Walk T."/>
            <person name="White J."/>
            <person name="Yandava C."/>
            <person name="Burger G."/>
            <person name="Gray M.W."/>
            <person name="Holland P.W.H."/>
            <person name="King N."/>
            <person name="Lang F.B.F."/>
            <person name="Roger A.J."/>
            <person name="Ruiz-Trillo I."/>
            <person name="Lander E."/>
            <person name="Nusbaum C."/>
        </authorList>
    </citation>
    <scope>NUCLEOTIDE SEQUENCE [LARGE SCALE GENOMIC DNA]</scope>
    <source>
        <strain evidence="5">ATCC 38327</strain>
    </source>
</reference>
<dbReference type="VEuPathDB" id="FungiDB:AMAG_13926"/>
<sequence>MALEDAMFGRVGNNCGDGICNVTCGICPTDCGTCTIARPITKCKHPNHFALTFDDGPSTLTESLVHKLNAAGVQATVFIVGNTAAAHPERWRAIKLAYESGHDIGAHTYSHRSMGPSGRIDVNPNITWPMTVDEMRAELVMTDVLVEAVLGVRPRLVRLPYLEWSAQAIQALDTYGYFPVNINVDSYDWRLQDPEATPEAVLAQFIKAFERAKSAGSWISLKHDTQPHSVAAVPTIIDYLKTQKVELVRTCLGLDPYRAPGANPFLNDRIGNKVAVEVSRGRPARWFGRRVEAPRALSCADDACQGLMT</sequence>
<dbReference type="Gene3D" id="3.20.20.370">
    <property type="entry name" value="Glycoside hydrolase/deacetylase"/>
    <property type="match status" value="1"/>
</dbReference>
<dbReference type="eggNOG" id="ENOG502QRIP">
    <property type="taxonomic scope" value="Eukaryota"/>
</dbReference>
<dbReference type="AlphaFoldDB" id="A0A0L0T320"/>
<dbReference type="OMA" id="TGDWNNQ"/>
<dbReference type="GO" id="GO:0016020">
    <property type="term" value="C:membrane"/>
    <property type="evidence" value="ECO:0007669"/>
    <property type="project" value="TreeGrafter"/>
</dbReference>
<proteinExistence type="predicted"/>
<dbReference type="InterPro" id="IPR002509">
    <property type="entry name" value="NODB_dom"/>
</dbReference>
<organism evidence="4 5">
    <name type="scientific">Allomyces macrogynus (strain ATCC 38327)</name>
    <name type="common">Allomyces javanicus var. macrogynus</name>
    <dbReference type="NCBI Taxonomy" id="578462"/>
    <lineage>
        <taxon>Eukaryota</taxon>
        <taxon>Fungi</taxon>
        <taxon>Fungi incertae sedis</taxon>
        <taxon>Blastocladiomycota</taxon>
        <taxon>Blastocladiomycetes</taxon>
        <taxon>Blastocladiales</taxon>
        <taxon>Blastocladiaceae</taxon>
        <taxon>Allomyces</taxon>
    </lineage>
</organism>
<dbReference type="OrthoDB" id="407355at2759"/>
<protein>
    <recommendedName>
        <fullName evidence="3">NodB homology domain-containing protein</fullName>
    </recommendedName>
</protein>
<dbReference type="GO" id="GO:0046872">
    <property type="term" value="F:metal ion binding"/>
    <property type="evidence" value="ECO:0007669"/>
    <property type="project" value="UniProtKB-KW"/>
</dbReference>
<dbReference type="GO" id="GO:0004099">
    <property type="term" value="F:chitin deacetylase activity"/>
    <property type="evidence" value="ECO:0007669"/>
    <property type="project" value="UniProtKB-ARBA"/>
</dbReference>